<reference evidence="2" key="1">
    <citation type="submission" date="2014-03" db="EMBL/GenBank/DDBJ databases">
        <authorList>
            <person name="Aksoy S."/>
            <person name="Warren W."/>
            <person name="Wilson R.K."/>
        </authorList>
    </citation>
    <scope>NUCLEOTIDE SEQUENCE [LARGE SCALE GENOMIC DNA]</scope>
    <source>
        <strain evidence="2">IAEA</strain>
    </source>
</reference>
<dbReference type="STRING" id="7398.A0A1A9ZB24"/>
<evidence type="ECO:0000313" key="1">
    <source>
        <dbReference type="EnsemblMetazoa" id="GPAI009181-PA"/>
    </source>
</evidence>
<dbReference type="SUPFAM" id="SSF69318">
    <property type="entry name" value="Integrin alpha N-terminal domain"/>
    <property type="match status" value="1"/>
</dbReference>
<reference evidence="1" key="2">
    <citation type="submission" date="2020-05" db="UniProtKB">
        <authorList>
            <consortium name="EnsemblMetazoa"/>
        </authorList>
    </citation>
    <scope>IDENTIFICATION</scope>
    <source>
        <strain evidence="1">IAEA</strain>
    </source>
</reference>
<evidence type="ECO:0000313" key="2">
    <source>
        <dbReference type="Proteomes" id="UP000092445"/>
    </source>
</evidence>
<dbReference type="InterPro" id="IPR028994">
    <property type="entry name" value="Integrin_alpha_N"/>
</dbReference>
<dbReference type="AlphaFoldDB" id="A0A1A9ZB24"/>
<dbReference type="Proteomes" id="UP000092445">
    <property type="component" value="Unassembled WGS sequence"/>
</dbReference>
<sequence length="102" mass="11174">MRSIPTRVCQLSHKLKLWAALRRLVVGAPKFDTSSFQKGVVEAGAVFKCGMNDGDCILVKFDSTGNKRNTNGEVIDRKSYQWLGATVATSRDSDLIVVSIQA</sequence>
<dbReference type="Gene3D" id="2.130.10.130">
    <property type="entry name" value="Integrin alpha, N-terminal"/>
    <property type="match status" value="1"/>
</dbReference>
<proteinExistence type="predicted"/>
<dbReference type="EnsemblMetazoa" id="GPAI009181-RA">
    <property type="protein sequence ID" value="GPAI009181-PA"/>
    <property type="gene ID" value="GPAI009181"/>
</dbReference>
<organism evidence="1 2">
    <name type="scientific">Glossina pallidipes</name>
    <name type="common">Tsetse fly</name>
    <dbReference type="NCBI Taxonomy" id="7398"/>
    <lineage>
        <taxon>Eukaryota</taxon>
        <taxon>Metazoa</taxon>
        <taxon>Ecdysozoa</taxon>
        <taxon>Arthropoda</taxon>
        <taxon>Hexapoda</taxon>
        <taxon>Insecta</taxon>
        <taxon>Pterygota</taxon>
        <taxon>Neoptera</taxon>
        <taxon>Endopterygota</taxon>
        <taxon>Diptera</taxon>
        <taxon>Brachycera</taxon>
        <taxon>Muscomorpha</taxon>
        <taxon>Hippoboscoidea</taxon>
        <taxon>Glossinidae</taxon>
        <taxon>Glossina</taxon>
    </lineage>
</organism>
<name>A0A1A9ZB24_GLOPL</name>
<keyword evidence="2" id="KW-1185">Reference proteome</keyword>
<protein>
    <submittedName>
        <fullName evidence="1">Uncharacterized protein</fullName>
    </submittedName>
</protein>
<accession>A0A1A9ZB24</accession>
<dbReference type="VEuPathDB" id="VectorBase:GPAI009181"/>